<dbReference type="SUPFAM" id="SSF63999">
    <property type="entry name" value="Thiamin pyrophosphokinase, catalytic domain"/>
    <property type="match status" value="1"/>
</dbReference>
<dbReference type="Pfam" id="PF04263">
    <property type="entry name" value="TPK_catalytic"/>
    <property type="match status" value="1"/>
</dbReference>
<keyword evidence="3" id="KW-0418">Kinase</keyword>
<dbReference type="SMART" id="SM00983">
    <property type="entry name" value="TPK_B1_binding"/>
    <property type="match status" value="1"/>
</dbReference>
<dbReference type="SUPFAM" id="SSF63862">
    <property type="entry name" value="Thiamin pyrophosphokinase, substrate-binding domain"/>
    <property type="match status" value="1"/>
</dbReference>
<evidence type="ECO:0000256" key="1">
    <source>
        <dbReference type="ARBA" id="ARBA00022679"/>
    </source>
</evidence>
<dbReference type="Proteomes" id="UP000824136">
    <property type="component" value="Unassembled WGS sequence"/>
</dbReference>
<evidence type="ECO:0000256" key="2">
    <source>
        <dbReference type="ARBA" id="ARBA00022741"/>
    </source>
</evidence>
<protein>
    <recommendedName>
        <fullName evidence="5">Thiamine diphosphokinase</fullName>
        <ecNumber evidence="5">2.7.6.2</ecNumber>
    </recommendedName>
</protein>
<dbReference type="InterPro" id="IPR007373">
    <property type="entry name" value="Thiamin_PyroPKinase_B1-bd"/>
</dbReference>
<dbReference type="PANTHER" id="PTHR41299">
    <property type="entry name" value="THIAMINE PYROPHOSPHOKINASE"/>
    <property type="match status" value="1"/>
</dbReference>
<comment type="caution">
    <text evidence="7">The sequence shown here is derived from an EMBL/GenBank/DDBJ whole genome shotgun (WGS) entry which is preliminary data.</text>
</comment>
<evidence type="ECO:0000313" key="8">
    <source>
        <dbReference type="Proteomes" id="UP000824136"/>
    </source>
</evidence>
<dbReference type="InterPro" id="IPR006282">
    <property type="entry name" value="Thi_PPkinase"/>
</dbReference>
<dbReference type="EC" id="2.7.6.2" evidence="5"/>
<keyword evidence="4" id="KW-0067">ATP-binding</keyword>
<dbReference type="InterPro" id="IPR036759">
    <property type="entry name" value="TPK_catalytic_sf"/>
</dbReference>
<dbReference type="Pfam" id="PF04265">
    <property type="entry name" value="TPK_B1_binding"/>
    <property type="match status" value="1"/>
</dbReference>
<feature type="domain" description="Thiamin pyrophosphokinase thiamin-binding" evidence="6">
    <location>
        <begin position="133"/>
        <end position="198"/>
    </location>
</feature>
<reference evidence="7" key="2">
    <citation type="journal article" date="2021" name="PeerJ">
        <title>Extensive microbial diversity within the chicken gut microbiome revealed by metagenomics and culture.</title>
        <authorList>
            <person name="Gilroy R."/>
            <person name="Ravi A."/>
            <person name="Getino M."/>
            <person name="Pursley I."/>
            <person name="Horton D.L."/>
            <person name="Alikhan N.F."/>
            <person name="Baker D."/>
            <person name="Gharbi K."/>
            <person name="Hall N."/>
            <person name="Watson M."/>
            <person name="Adriaenssens E.M."/>
            <person name="Foster-Nyarko E."/>
            <person name="Jarju S."/>
            <person name="Secka A."/>
            <person name="Antonio M."/>
            <person name="Oren A."/>
            <person name="Chaudhuri R.R."/>
            <person name="La Ragione R."/>
            <person name="Hildebrand F."/>
            <person name="Pallen M.J."/>
        </authorList>
    </citation>
    <scope>NUCLEOTIDE SEQUENCE</scope>
    <source>
        <strain evidence="7">CHK33-4379</strain>
    </source>
</reference>
<dbReference type="NCBIfam" id="TIGR01378">
    <property type="entry name" value="thi_PPkinase"/>
    <property type="match status" value="1"/>
</dbReference>
<dbReference type="Gene3D" id="3.40.50.10240">
    <property type="entry name" value="Thiamin pyrophosphokinase, catalytic domain"/>
    <property type="match status" value="1"/>
</dbReference>
<proteinExistence type="predicted"/>
<dbReference type="GO" id="GO:0006772">
    <property type="term" value="P:thiamine metabolic process"/>
    <property type="evidence" value="ECO:0007669"/>
    <property type="project" value="UniProtKB-UniRule"/>
</dbReference>
<organism evidence="7 8">
    <name type="scientific">Candidatus Faeciplasma pullistercoris</name>
    <dbReference type="NCBI Taxonomy" id="2840800"/>
    <lineage>
        <taxon>Bacteria</taxon>
        <taxon>Bacillati</taxon>
        <taxon>Bacillota</taxon>
        <taxon>Clostridia</taxon>
        <taxon>Eubacteriales</taxon>
        <taxon>Oscillospiraceae</taxon>
        <taxon>Oscillospiraceae incertae sedis</taxon>
        <taxon>Candidatus Faeciplasma</taxon>
    </lineage>
</organism>
<dbReference type="InterPro" id="IPR036371">
    <property type="entry name" value="TPK_B1-bd_sf"/>
</dbReference>
<name>A0A9D1GUZ3_9FIRM</name>
<reference evidence="7" key="1">
    <citation type="submission" date="2020-10" db="EMBL/GenBank/DDBJ databases">
        <authorList>
            <person name="Gilroy R."/>
        </authorList>
    </citation>
    <scope>NUCLEOTIDE SEQUENCE</scope>
    <source>
        <strain evidence="7">CHK33-4379</strain>
    </source>
</reference>
<evidence type="ECO:0000256" key="3">
    <source>
        <dbReference type="ARBA" id="ARBA00022777"/>
    </source>
</evidence>
<dbReference type="GO" id="GO:0004788">
    <property type="term" value="F:thiamine diphosphokinase activity"/>
    <property type="evidence" value="ECO:0007669"/>
    <property type="project" value="UniProtKB-UniRule"/>
</dbReference>
<dbReference type="AlphaFoldDB" id="A0A9D1GUZ3"/>
<evidence type="ECO:0000256" key="4">
    <source>
        <dbReference type="ARBA" id="ARBA00022840"/>
    </source>
</evidence>
<keyword evidence="1 7" id="KW-0808">Transferase</keyword>
<dbReference type="InterPro" id="IPR053149">
    <property type="entry name" value="TPK"/>
</dbReference>
<sequence length="206" mass="21984">MKAIILTPYHEGSYSQSIADGADLVICADTSFAEAERLGIIPDVIIGDFDHEDITNRAAGSVITVPCEKDDTDTMLCIKYAIDKGADYILIAGGIGGRLDHTIANIQSLAYAESKGVKAELSDGKNRAMIASGRISIPKVENFYLSLFAYGGSCSGVSVRGTKYTLKDSELSVDFPLGVSNEITAQKAEIEVKSGRLLIILSKKEA</sequence>
<accession>A0A9D1GUZ3</accession>
<dbReference type="InterPro" id="IPR007371">
    <property type="entry name" value="TPK_catalytic"/>
</dbReference>
<dbReference type="GO" id="GO:0030975">
    <property type="term" value="F:thiamine binding"/>
    <property type="evidence" value="ECO:0007669"/>
    <property type="project" value="InterPro"/>
</dbReference>
<evidence type="ECO:0000313" key="7">
    <source>
        <dbReference type="EMBL" id="HIT58960.1"/>
    </source>
</evidence>
<dbReference type="GO" id="GO:0005524">
    <property type="term" value="F:ATP binding"/>
    <property type="evidence" value="ECO:0007669"/>
    <property type="project" value="UniProtKB-KW"/>
</dbReference>
<dbReference type="GO" id="GO:0016301">
    <property type="term" value="F:kinase activity"/>
    <property type="evidence" value="ECO:0007669"/>
    <property type="project" value="UniProtKB-KW"/>
</dbReference>
<evidence type="ECO:0000256" key="5">
    <source>
        <dbReference type="NCBIfam" id="TIGR01378"/>
    </source>
</evidence>
<dbReference type="PANTHER" id="PTHR41299:SF1">
    <property type="entry name" value="THIAMINE PYROPHOSPHOKINASE"/>
    <property type="match status" value="1"/>
</dbReference>
<gene>
    <name evidence="7" type="ORF">IAC39_04540</name>
</gene>
<dbReference type="EMBL" id="DVLL01000017">
    <property type="protein sequence ID" value="HIT58960.1"/>
    <property type="molecule type" value="Genomic_DNA"/>
</dbReference>
<dbReference type="GO" id="GO:0009229">
    <property type="term" value="P:thiamine diphosphate biosynthetic process"/>
    <property type="evidence" value="ECO:0007669"/>
    <property type="project" value="InterPro"/>
</dbReference>
<evidence type="ECO:0000259" key="6">
    <source>
        <dbReference type="SMART" id="SM00983"/>
    </source>
</evidence>
<dbReference type="CDD" id="cd07995">
    <property type="entry name" value="TPK"/>
    <property type="match status" value="1"/>
</dbReference>
<keyword evidence="2" id="KW-0547">Nucleotide-binding</keyword>